<dbReference type="AlphaFoldDB" id="A0A182SDV6"/>
<dbReference type="GO" id="GO:0005524">
    <property type="term" value="F:ATP binding"/>
    <property type="evidence" value="ECO:0007669"/>
    <property type="project" value="InterPro"/>
</dbReference>
<dbReference type="EnsemblMetazoa" id="AMAM004796-RA">
    <property type="protein sequence ID" value="AMAM004796-PA"/>
    <property type="gene ID" value="AMAM004796"/>
</dbReference>
<protein>
    <recommendedName>
        <fullName evidence="1">Helicase ATP-binding domain-containing protein</fullName>
    </recommendedName>
</protein>
<dbReference type="InterPro" id="IPR027417">
    <property type="entry name" value="P-loop_NTPase"/>
</dbReference>
<sequence>QLVFDSDEDSDGHGGYSHGKLAVERKGVLDFLNSAALHEMVCIKKLSMKKIELLLELRPFKDWGNLVDKLKSHRSLQTDILNYTQEYLTRRNNIAMVMGKCKKIVKKLEEAIASGGTLAEQPGIIPEGFKLAEYQLVGLNWLTIMHRHNMNAILADEMGLGKTIQIIAFLAWLKENGRQERPHLVVVPSSTMDNWEQELIKWCPALVILKYYGNQADRRMIRNLMRINAKHRILLTGTPLQNNLLELMSLLCFVMPKLLGTKVDDIKALFQGKVVKSNKGEVEEEQSSFEKNQIDRAKLIMKPFVLRRLKQDVLRLLPPKTDVVVSQC</sequence>
<accession>A0A182SDV6</accession>
<dbReference type="SMART" id="SM00487">
    <property type="entry name" value="DEXDc"/>
    <property type="match status" value="1"/>
</dbReference>
<feature type="domain" description="Helicase ATP-binding" evidence="1">
    <location>
        <begin position="143"/>
        <end position="257"/>
    </location>
</feature>
<dbReference type="InterPro" id="IPR038718">
    <property type="entry name" value="SNF2-like_sf"/>
</dbReference>
<evidence type="ECO:0000313" key="2">
    <source>
        <dbReference type="EnsemblMetazoa" id="AMAM004796-PA"/>
    </source>
</evidence>
<dbReference type="SUPFAM" id="SSF52540">
    <property type="entry name" value="P-loop containing nucleoside triphosphate hydrolases"/>
    <property type="match status" value="1"/>
</dbReference>
<name>A0A182SDV6_9DIPT</name>
<dbReference type="Gene3D" id="3.40.50.10810">
    <property type="entry name" value="Tandem AAA-ATPase domain"/>
    <property type="match status" value="2"/>
</dbReference>
<dbReference type="InterPro" id="IPR000330">
    <property type="entry name" value="SNF2_N"/>
</dbReference>
<dbReference type="PROSITE" id="PS51192">
    <property type="entry name" value="HELICASE_ATP_BIND_1"/>
    <property type="match status" value="1"/>
</dbReference>
<reference evidence="3" key="1">
    <citation type="submission" date="2013-09" db="EMBL/GenBank/DDBJ databases">
        <title>The Genome Sequence of Anopheles maculatus species B.</title>
        <authorList>
            <consortium name="The Broad Institute Genomics Platform"/>
            <person name="Neafsey D.E."/>
            <person name="Besansky N."/>
            <person name="Howell P."/>
            <person name="Walton C."/>
            <person name="Young S.K."/>
            <person name="Zeng Q."/>
            <person name="Gargeya S."/>
            <person name="Fitzgerald M."/>
            <person name="Haas B."/>
            <person name="Abouelleil A."/>
            <person name="Allen A.W."/>
            <person name="Alvarado L."/>
            <person name="Arachchi H.M."/>
            <person name="Berlin A.M."/>
            <person name="Chapman S.B."/>
            <person name="Gainer-Dewar J."/>
            <person name="Goldberg J."/>
            <person name="Griggs A."/>
            <person name="Gujja S."/>
            <person name="Hansen M."/>
            <person name="Howarth C."/>
            <person name="Imamovic A."/>
            <person name="Ireland A."/>
            <person name="Larimer J."/>
            <person name="McCowan C."/>
            <person name="Murphy C."/>
            <person name="Pearson M."/>
            <person name="Poon T.W."/>
            <person name="Priest M."/>
            <person name="Roberts A."/>
            <person name="Saif S."/>
            <person name="Shea T."/>
            <person name="Sisk P."/>
            <person name="Sykes S."/>
            <person name="Wortman J."/>
            <person name="Nusbaum C."/>
            <person name="Birren B."/>
        </authorList>
    </citation>
    <scope>NUCLEOTIDE SEQUENCE [LARGE SCALE GENOMIC DNA]</scope>
    <source>
        <strain evidence="3">maculatus3</strain>
    </source>
</reference>
<dbReference type="VEuPathDB" id="VectorBase:AMAM004796"/>
<keyword evidence="3" id="KW-1185">Reference proteome</keyword>
<evidence type="ECO:0000259" key="1">
    <source>
        <dbReference type="PROSITE" id="PS51192"/>
    </source>
</evidence>
<dbReference type="PANTHER" id="PTHR10799">
    <property type="entry name" value="SNF2/RAD54 HELICASE FAMILY"/>
    <property type="match status" value="1"/>
</dbReference>
<dbReference type="InterPro" id="IPR014001">
    <property type="entry name" value="Helicase_ATP-bd"/>
</dbReference>
<evidence type="ECO:0000313" key="3">
    <source>
        <dbReference type="Proteomes" id="UP000075901"/>
    </source>
</evidence>
<dbReference type="Pfam" id="PF00176">
    <property type="entry name" value="SNF2-rel_dom"/>
    <property type="match status" value="1"/>
</dbReference>
<proteinExistence type="predicted"/>
<reference evidence="2" key="2">
    <citation type="submission" date="2020-05" db="UniProtKB">
        <authorList>
            <consortium name="EnsemblMetazoa"/>
        </authorList>
    </citation>
    <scope>IDENTIFICATION</scope>
    <source>
        <strain evidence="2">maculatus3</strain>
    </source>
</reference>
<organism evidence="2 3">
    <name type="scientific">Anopheles maculatus</name>
    <dbReference type="NCBI Taxonomy" id="74869"/>
    <lineage>
        <taxon>Eukaryota</taxon>
        <taxon>Metazoa</taxon>
        <taxon>Ecdysozoa</taxon>
        <taxon>Arthropoda</taxon>
        <taxon>Hexapoda</taxon>
        <taxon>Insecta</taxon>
        <taxon>Pterygota</taxon>
        <taxon>Neoptera</taxon>
        <taxon>Endopterygota</taxon>
        <taxon>Diptera</taxon>
        <taxon>Nematocera</taxon>
        <taxon>Culicoidea</taxon>
        <taxon>Culicidae</taxon>
        <taxon>Anophelinae</taxon>
        <taxon>Anopheles</taxon>
        <taxon>Anopheles maculatus group</taxon>
    </lineage>
</organism>
<dbReference type="Proteomes" id="UP000075901">
    <property type="component" value="Unassembled WGS sequence"/>
</dbReference>